<dbReference type="PROSITE" id="PS00108">
    <property type="entry name" value="PROTEIN_KINASE_ST"/>
    <property type="match status" value="1"/>
</dbReference>
<dbReference type="PROSITE" id="PS00107">
    <property type="entry name" value="PROTEIN_KINASE_ATP"/>
    <property type="match status" value="1"/>
</dbReference>
<evidence type="ECO:0000313" key="13">
    <source>
        <dbReference type="EMBL" id="OMJ65318.1"/>
    </source>
</evidence>
<dbReference type="EMBL" id="MPUH01002227">
    <property type="protein sequence ID" value="OMJ65318.1"/>
    <property type="molecule type" value="Genomic_DNA"/>
</dbReference>
<dbReference type="InterPro" id="IPR017441">
    <property type="entry name" value="Protein_kinase_ATP_BS"/>
</dbReference>
<dbReference type="PROSITE" id="PS50011">
    <property type="entry name" value="PROTEIN_KINASE_DOM"/>
    <property type="match status" value="1"/>
</dbReference>
<dbReference type="GO" id="GO:0000245">
    <property type="term" value="P:spliceosomal complex assembly"/>
    <property type="evidence" value="ECO:0007669"/>
    <property type="project" value="TreeGrafter"/>
</dbReference>
<keyword evidence="4 9" id="KW-0547">Nucleotide-binding</keyword>
<evidence type="ECO:0000256" key="11">
    <source>
        <dbReference type="SAM" id="Coils"/>
    </source>
</evidence>
<dbReference type="Pfam" id="PF00069">
    <property type="entry name" value="Pkinase"/>
    <property type="match status" value="2"/>
</dbReference>
<evidence type="ECO:0000256" key="5">
    <source>
        <dbReference type="ARBA" id="ARBA00022777"/>
    </source>
</evidence>
<comment type="catalytic activity">
    <reaction evidence="7">
        <text>L-threonyl-[protein] + ATP = O-phospho-L-threonyl-[protein] + ADP + H(+)</text>
        <dbReference type="Rhea" id="RHEA:46608"/>
        <dbReference type="Rhea" id="RHEA-COMP:11060"/>
        <dbReference type="Rhea" id="RHEA-COMP:11605"/>
        <dbReference type="ChEBI" id="CHEBI:15378"/>
        <dbReference type="ChEBI" id="CHEBI:30013"/>
        <dbReference type="ChEBI" id="CHEBI:30616"/>
        <dbReference type="ChEBI" id="CHEBI:61977"/>
        <dbReference type="ChEBI" id="CHEBI:456216"/>
        <dbReference type="EC" id="2.7.11.1"/>
    </reaction>
</comment>
<feature type="binding site" evidence="9">
    <location>
        <position position="57"/>
    </location>
    <ligand>
        <name>ATP</name>
        <dbReference type="ChEBI" id="CHEBI:30616"/>
    </ligand>
</feature>
<dbReference type="PANTHER" id="PTHR47634">
    <property type="entry name" value="PROTEIN KINASE DOMAIN-CONTAINING PROTEIN-RELATED"/>
    <property type="match status" value="1"/>
</dbReference>
<proteinExistence type="inferred from homology"/>
<evidence type="ECO:0000256" key="2">
    <source>
        <dbReference type="ARBA" id="ARBA00022527"/>
    </source>
</evidence>
<evidence type="ECO:0000256" key="3">
    <source>
        <dbReference type="ARBA" id="ARBA00022679"/>
    </source>
</evidence>
<accession>A0A1R2ALB1</accession>
<dbReference type="GO" id="GO:0050684">
    <property type="term" value="P:regulation of mRNA processing"/>
    <property type="evidence" value="ECO:0007669"/>
    <property type="project" value="TreeGrafter"/>
</dbReference>
<dbReference type="InterPro" id="IPR000719">
    <property type="entry name" value="Prot_kinase_dom"/>
</dbReference>
<keyword evidence="11" id="KW-0175">Coiled coil</keyword>
<comment type="caution">
    <text evidence="13">The sequence shown here is derived from an EMBL/GenBank/DDBJ whole genome shotgun (WGS) entry which is preliminary data.</text>
</comment>
<evidence type="ECO:0000256" key="8">
    <source>
        <dbReference type="ARBA" id="ARBA00048679"/>
    </source>
</evidence>
<keyword evidence="14" id="KW-1185">Reference proteome</keyword>
<reference evidence="13 14" key="1">
    <citation type="submission" date="2016-11" db="EMBL/GenBank/DDBJ databases">
        <title>The macronuclear genome of Stentor coeruleus: a giant cell with tiny introns.</title>
        <authorList>
            <person name="Slabodnick M."/>
            <person name="Ruby J.G."/>
            <person name="Reiff S.B."/>
            <person name="Swart E.C."/>
            <person name="Gosai S."/>
            <person name="Prabakaran S."/>
            <person name="Witkowska E."/>
            <person name="Larue G.E."/>
            <person name="Fisher S."/>
            <person name="Freeman R.M."/>
            <person name="Gunawardena J."/>
            <person name="Chu W."/>
            <person name="Stover N.A."/>
            <person name="Gregory B.D."/>
            <person name="Nowacki M."/>
            <person name="Derisi J."/>
            <person name="Roy S.W."/>
            <person name="Marshall W.F."/>
            <person name="Sood P."/>
        </authorList>
    </citation>
    <scope>NUCLEOTIDE SEQUENCE [LARGE SCALE GENOMIC DNA]</scope>
    <source>
        <strain evidence="13">WM001</strain>
    </source>
</reference>
<keyword evidence="6 9" id="KW-0067">ATP-binding</keyword>
<evidence type="ECO:0000256" key="1">
    <source>
        <dbReference type="ARBA" id="ARBA00012513"/>
    </source>
</evidence>
<dbReference type="InterPro" id="IPR008271">
    <property type="entry name" value="Ser/Thr_kinase_AS"/>
</dbReference>
<dbReference type="InterPro" id="IPR051334">
    <property type="entry name" value="SRPK"/>
</dbReference>
<keyword evidence="5" id="KW-0418">Kinase</keyword>
<evidence type="ECO:0000256" key="6">
    <source>
        <dbReference type="ARBA" id="ARBA00022840"/>
    </source>
</evidence>
<evidence type="ECO:0000256" key="10">
    <source>
        <dbReference type="RuleBase" id="RU000304"/>
    </source>
</evidence>
<dbReference type="GO" id="GO:0005524">
    <property type="term" value="F:ATP binding"/>
    <property type="evidence" value="ECO:0007669"/>
    <property type="project" value="UniProtKB-UniRule"/>
</dbReference>
<evidence type="ECO:0000256" key="4">
    <source>
        <dbReference type="ARBA" id="ARBA00022741"/>
    </source>
</evidence>
<dbReference type="PANTHER" id="PTHR47634:SF9">
    <property type="entry name" value="PROTEIN KINASE DOMAIN-CONTAINING PROTEIN-RELATED"/>
    <property type="match status" value="1"/>
</dbReference>
<dbReference type="InterPro" id="IPR011009">
    <property type="entry name" value="Kinase-like_dom_sf"/>
</dbReference>
<evidence type="ECO:0000259" key="12">
    <source>
        <dbReference type="PROSITE" id="PS50011"/>
    </source>
</evidence>
<gene>
    <name evidence="13" type="ORF">SteCoe_38491</name>
</gene>
<comment type="similarity">
    <text evidence="10">Belongs to the protein kinase superfamily.</text>
</comment>
<keyword evidence="3" id="KW-0808">Transferase</keyword>
<feature type="coiled-coil region" evidence="11">
    <location>
        <begin position="211"/>
        <end position="241"/>
    </location>
</feature>
<dbReference type="OrthoDB" id="2649at2759"/>
<organism evidence="13 14">
    <name type="scientific">Stentor coeruleus</name>
    <dbReference type="NCBI Taxonomy" id="5963"/>
    <lineage>
        <taxon>Eukaryota</taxon>
        <taxon>Sar</taxon>
        <taxon>Alveolata</taxon>
        <taxon>Ciliophora</taxon>
        <taxon>Postciliodesmatophora</taxon>
        <taxon>Heterotrichea</taxon>
        <taxon>Heterotrichida</taxon>
        <taxon>Stentoridae</taxon>
        <taxon>Stentor</taxon>
    </lineage>
</organism>
<evidence type="ECO:0000313" key="14">
    <source>
        <dbReference type="Proteomes" id="UP000187209"/>
    </source>
</evidence>
<dbReference type="SUPFAM" id="SSF56112">
    <property type="entry name" value="Protein kinase-like (PK-like)"/>
    <property type="match status" value="1"/>
</dbReference>
<protein>
    <recommendedName>
        <fullName evidence="1">non-specific serine/threonine protein kinase</fullName>
        <ecNumber evidence="1">2.7.11.1</ecNumber>
    </recommendedName>
</protein>
<feature type="domain" description="Protein kinase" evidence="12">
    <location>
        <begin position="28"/>
        <end position="424"/>
    </location>
</feature>
<dbReference type="Gene3D" id="3.30.200.20">
    <property type="entry name" value="Phosphorylase Kinase, domain 1"/>
    <property type="match status" value="1"/>
</dbReference>
<evidence type="ECO:0000256" key="7">
    <source>
        <dbReference type="ARBA" id="ARBA00047899"/>
    </source>
</evidence>
<sequence length="429" mass="50164">MEGCEDMLDYRSGGYHPVKTGEVYYGRYLILQKIGFGYFSTVWLCNDLNSNLKVALKIQKSDRNYTDAAMDEIEIVSKIHRNYTHPKWSFGEKTHIVKVLNHFMHKGPFGRHVCMAFELLGCNMISLMKFYDFKGIPVKISVEILKQSLIALDYLHRICGVIHTDIKPENILFSLNEEQEKEVEKTGKIENWIPMIEERTLRWPTEEEIAQQEMEKNNKKCKNTKRAMKKERENKRKCERMQRRGIVKVIVPIENVVRKFDVNFQVKIVDFGNACWMHKHFSNEIQTLHYRSPEVILGIPYNQTADCWSLGCVFYELLVGCYLFDPKSGNNNNAEFELLCQICEIFGDSCFFWGLKGRNASKYLTSGGRLRATHLVPRSLKKEFESRGISPVDSPYIEEFLLKLIAPNPQHRITAFECLSNPFFRRYFN</sequence>
<dbReference type="EC" id="2.7.11.1" evidence="1"/>
<dbReference type="Gene3D" id="1.10.510.10">
    <property type="entry name" value="Transferase(Phosphotransferase) domain 1"/>
    <property type="match status" value="1"/>
</dbReference>
<dbReference type="Proteomes" id="UP000187209">
    <property type="component" value="Unassembled WGS sequence"/>
</dbReference>
<dbReference type="AlphaFoldDB" id="A0A1R2ALB1"/>
<dbReference type="SMART" id="SM00220">
    <property type="entry name" value="S_TKc"/>
    <property type="match status" value="1"/>
</dbReference>
<dbReference type="GO" id="GO:0004674">
    <property type="term" value="F:protein serine/threonine kinase activity"/>
    <property type="evidence" value="ECO:0007669"/>
    <property type="project" value="UniProtKB-KW"/>
</dbReference>
<keyword evidence="2 10" id="KW-0723">Serine/threonine-protein kinase</keyword>
<evidence type="ECO:0000256" key="9">
    <source>
        <dbReference type="PROSITE-ProRule" id="PRU10141"/>
    </source>
</evidence>
<name>A0A1R2ALB1_9CILI</name>
<comment type="catalytic activity">
    <reaction evidence="8">
        <text>L-seryl-[protein] + ATP = O-phospho-L-seryl-[protein] + ADP + H(+)</text>
        <dbReference type="Rhea" id="RHEA:17989"/>
        <dbReference type="Rhea" id="RHEA-COMP:9863"/>
        <dbReference type="Rhea" id="RHEA-COMP:11604"/>
        <dbReference type="ChEBI" id="CHEBI:15378"/>
        <dbReference type="ChEBI" id="CHEBI:29999"/>
        <dbReference type="ChEBI" id="CHEBI:30616"/>
        <dbReference type="ChEBI" id="CHEBI:83421"/>
        <dbReference type="ChEBI" id="CHEBI:456216"/>
        <dbReference type="EC" id="2.7.11.1"/>
    </reaction>
</comment>